<name>A0A4T0ME18_9BASI</name>
<keyword evidence="2" id="KW-0645">Protease</keyword>
<evidence type="ECO:0000313" key="7">
    <source>
        <dbReference type="EMBL" id="TIB81383.1"/>
    </source>
</evidence>
<dbReference type="InterPro" id="IPR036181">
    <property type="entry name" value="MIT_dom_sf"/>
</dbReference>
<dbReference type="InterPro" id="IPR038765">
    <property type="entry name" value="Papain-like_cys_pep_sf"/>
</dbReference>
<dbReference type="EMBL" id="SPRC01000008">
    <property type="protein sequence ID" value="TIB81383.1"/>
    <property type="molecule type" value="Genomic_DNA"/>
</dbReference>
<dbReference type="InterPro" id="IPR051297">
    <property type="entry name" value="PalB/RIM13"/>
</dbReference>
<dbReference type="SUPFAM" id="SSF49758">
    <property type="entry name" value="Calpain large subunit, middle domain (domain III)"/>
    <property type="match status" value="1"/>
</dbReference>
<keyword evidence="4" id="KW-0788">Thiol protease</keyword>
<dbReference type="SUPFAM" id="SSF116846">
    <property type="entry name" value="MIT domain"/>
    <property type="match status" value="1"/>
</dbReference>
<dbReference type="SMART" id="SM00230">
    <property type="entry name" value="CysPc"/>
    <property type="match status" value="1"/>
</dbReference>
<dbReference type="Proteomes" id="UP000310685">
    <property type="component" value="Unassembled WGS sequence"/>
</dbReference>
<keyword evidence="3" id="KW-0378">Hydrolase</keyword>
<dbReference type="InterPro" id="IPR036213">
    <property type="entry name" value="Calpain_III_sf"/>
</dbReference>
<dbReference type="Gene3D" id="2.60.120.380">
    <property type="match status" value="1"/>
</dbReference>
<reference evidence="7 8" key="1">
    <citation type="submission" date="2019-03" db="EMBL/GenBank/DDBJ databases">
        <title>Sequencing 25 genomes of Wallemia mellicola.</title>
        <authorList>
            <person name="Gostincar C."/>
        </authorList>
    </citation>
    <scope>NUCLEOTIDE SEQUENCE [LARGE SCALE GENOMIC DNA]</scope>
    <source>
        <strain evidence="7 8">EXF-6152</strain>
    </source>
</reference>
<evidence type="ECO:0000313" key="8">
    <source>
        <dbReference type="Proteomes" id="UP000310685"/>
    </source>
</evidence>
<dbReference type="PANTHER" id="PTHR46143:SF1">
    <property type="entry name" value="CALPAIN-7"/>
    <property type="match status" value="1"/>
</dbReference>
<organism evidence="7 8">
    <name type="scientific">Wallemia mellicola</name>
    <dbReference type="NCBI Taxonomy" id="1708541"/>
    <lineage>
        <taxon>Eukaryota</taxon>
        <taxon>Fungi</taxon>
        <taxon>Dikarya</taxon>
        <taxon>Basidiomycota</taxon>
        <taxon>Wallemiomycotina</taxon>
        <taxon>Wallemiomycetes</taxon>
        <taxon>Wallemiales</taxon>
        <taxon>Wallemiaceae</taxon>
        <taxon>Wallemia</taxon>
    </lineage>
</organism>
<evidence type="ECO:0000256" key="2">
    <source>
        <dbReference type="ARBA" id="ARBA00022670"/>
    </source>
</evidence>
<proteinExistence type="inferred from homology"/>
<dbReference type="PROSITE" id="PS50203">
    <property type="entry name" value="CALPAIN_CAT"/>
    <property type="match status" value="1"/>
</dbReference>
<evidence type="ECO:0000256" key="3">
    <source>
        <dbReference type="ARBA" id="ARBA00022801"/>
    </source>
</evidence>
<evidence type="ECO:0000256" key="4">
    <source>
        <dbReference type="ARBA" id="ARBA00022807"/>
    </source>
</evidence>
<comment type="caution">
    <text evidence="5">Lacks conserved residue(s) required for the propagation of feature annotation.</text>
</comment>
<dbReference type="PANTHER" id="PTHR46143">
    <property type="entry name" value="CALPAIN-7"/>
    <property type="match status" value="1"/>
</dbReference>
<dbReference type="Gene3D" id="3.90.70.10">
    <property type="entry name" value="Cysteine proteinases"/>
    <property type="match status" value="1"/>
</dbReference>
<dbReference type="GO" id="GO:0004198">
    <property type="term" value="F:calcium-dependent cysteine-type endopeptidase activity"/>
    <property type="evidence" value="ECO:0007669"/>
    <property type="project" value="InterPro"/>
</dbReference>
<dbReference type="SUPFAM" id="SSF54001">
    <property type="entry name" value="Cysteine proteinases"/>
    <property type="match status" value="1"/>
</dbReference>
<evidence type="ECO:0000259" key="6">
    <source>
        <dbReference type="PROSITE" id="PS50203"/>
    </source>
</evidence>
<evidence type="ECO:0000256" key="1">
    <source>
        <dbReference type="ARBA" id="ARBA00010193"/>
    </source>
</evidence>
<sequence>MSTIKDGDKSFNDAIKLELDGDYDSAFNAYLSTAHLYLSIRKQATLQSDIFTINKRYHQVLDRAQRTKKLRRPGARIQRPEDEASILEASSTINNRNYPLWAAQRDQQSTRIYPPSLSRAQLDKGARYCLPPPNSVICDPYASSRDITQDVISDCSVVASLSACSIHNQRFGTSLGSNAIYPQDDYRKSSKGVYNLRFYLNGAWRCVTITDDLPTTPEGHIMTAASTSASHTLEIWPALIEKAIMTLWGTYEFSGSNSSTDLQMITGWIPEHIHFHSRYFKQEQIWQRILDGYSSGICLITLGSKQNRELMSQDLLRQGFVENHAYAIQEVREEDTRRRMLVIDSWNKTSRKTWLDWEYITNNFDSIYLSWDPDIFPQSVSKTFAYRNTEGNPLERCPQYTISVDTHSQTELWLLLSRHIKDNSGYYSALHASRHVAETIVEDASHSDSINSLVRVLVNPGKDVHAVISQVVKDTTVQDCYYTLTAYSSFPMEMKSAYELYSFSQMLSGAWSLRSSGGNCLSQSYGINPHYTLRISNTAQLRLVLESEHDIPINIKLLWGNKERVFGLKKQDVVADSGLYTHKLAVLNCEELEGKEYTIVISPFEAGQMSTYTLYADCTAPLTLKGIPQEGSGMFAARDVAGVADENTEYHFELTKETQVRLRLEKDSRSVAMELTIKEIDSNTVIYQTDNLIIDRKLQAGRYAVTVRGTTRGMIKTRYKLLFWTELPNIELR</sequence>
<dbReference type="InterPro" id="IPR001300">
    <property type="entry name" value="Peptidase_C2_calpain_cat"/>
</dbReference>
<evidence type="ECO:0000256" key="5">
    <source>
        <dbReference type="PROSITE-ProRule" id="PRU00239"/>
    </source>
</evidence>
<comment type="similarity">
    <text evidence="1">Belongs to the peptidase C2 family. PalB/RIM13 subfamily.</text>
</comment>
<dbReference type="Pfam" id="PF00648">
    <property type="entry name" value="Peptidase_C2"/>
    <property type="match status" value="1"/>
</dbReference>
<gene>
    <name evidence="7" type="ORF">E3Q22_01176</name>
</gene>
<accession>A0A4T0ME18</accession>
<dbReference type="AlphaFoldDB" id="A0A4T0ME18"/>
<dbReference type="GO" id="GO:0006508">
    <property type="term" value="P:proteolysis"/>
    <property type="evidence" value="ECO:0007669"/>
    <property type="project" value="UniProtKB-KW"/>
</dbReference>
<protein>
    <submittedName>
        <fullName evidence="7">Cysteine proteinase</fullName>
    </submittedName>
</protein>
<feature type="domain" description="Calpain catalytic" evidence="6">
    <location>
        <begin position="142"/>
        <end position="354"/>
    </location>
</feature>
<comment type="caution">
    <text evidence="7">The sequence shown here is derived from an EMBL/GenBank/DDBJ whole genome shotgun (WGS) entry which is preliminary data.</text>
</comment>